<evidence type="ECO:0000313" key="1">
    <source>
        <dbReference type="EMBL" id="VVM58586.1"/>
    </source>
</evidence>
<dbReference type="Pfam" id="PF11275">
    <property type="entry name" value="DUF3077"/>
    <property type="match status" value="1"/>
</dbReference>
<dbReference type="RefSeq" id="WP_150710091.1">
    <property type="nucleotide sequence ID" value="NZ_CABVHK010000003.1"/>
</dbReference>
<organism evidence="1 2">
    <name type="scientific">Pseudomonas fluorescens</name>
    <dbReference type="NCBI Taxonomy" id="294"/>
    <lineage>
        <taxon>Bacteria</taxon>
        <taxon>Pseudomonadati</taxon>
        <taxon>Pseudomonadota</taxon>
        <taxon>Gammaproteobacteria</taxon>
        <taxon>Pseudomonadales</taxon>
        <taxon>Pseudomonadaceae</taxon>
        <taxon>Pseudomonas</taxon>
    </lineage>
</organism>
<dbReference type="AlphaFoldDB" id="A0A5E6QQI3"/>
<dbReference type="Proteomes" id="UP000326953">
    <property type="component" value="Unassembled WGS sequence"/>
</dbReference>
<dbReference type="EMBL" id="CABVHK010000003">
    <property type="protein sequence ID" value="VVM58586.1"/>
    <property type="molecule type" value="Genomic_DNA"/>
</dbReference>
<reference evidence="1 2" key="1">
    <citation type="submission" date="2019-09" db="EMBL/GenBank/DDBJ databases">
        <authorList>
            <person name="Chandra G."/>
            <person name="Truman W A."/>
        </authorList>
    </citation>
    <scope>NUCLEOTIDE SEQUENCE [LARGE SCALE GENOMIC DNA]</scope>
    <source>
        <strain evidence="1">PS662</strain>
    </source>
</reference>
<dbReference type="InterPro" id="IPR021427">
    <property type="entry name" value="DUF3077"/>
</dbReference>
<protein>
    <recommendedName>
        <fullName evidence="3">DUF3077 domain-containing protein</fullName>
    </recommendedName>
</protein>
<evidence type="ECO:0000313" key="2">
    <source>
        <dbReference type="Proteomes" id="UP000326953"/>
    </source>
</evidence>
<evidence type="ECO:0008006" key="3">
    <source>
        <dbReference type="Google" id="ProtNLM"/>
    </source>
</evidence>
<name>A0A5E6QQI3_PSEFL</name>
<accession>A0A5E6QQI3</accession>
<dbReference type="OrthoDB" id="6899489at2"/>
<gene>
    <name evidence="1" type="ORF">PS662_01188</name>
</gene>
<sequence length="111" mass="12074">MTDQPELKTIGLTPAIYCGDEPLFHVTRNVPLGDALAMASDFLFLAKALAKDAAYARDTDYHAWAAHYLTAMSKAVVDDVVKVLTLDRPGPTVKRAGAKAEELREKTQDAV</sequence>
<proteinExistence type="predicted"/>